<dbReference type="EMBL" id="MU853339">
    <property type="protein sequence ID" value="KAK4113600.1"/>
    <property type="molecule type" value="Genomic_DNA"/>
</dbReference>
<organism evidence="1 2">
    <name type="scientific">Canariomyces notabilis</name>
    <dbReference type="NCBI Taxonomy" id="2074819"/>
    <lineage>
        <taxon>Eukaryota</taxon>
        <taxon>Fungi</taxon>
        <taxon>Dikarya</taxon>
        <taxon>Ascomycota</taxon>
        <taxon>Pezizomycotina</taxon>
        <taxon>Sordariomycetes</taxon>
        <taxon>Sordariomycetidae</taxon>
        <taxon>Sordariales</taxon>
        <taxon>Chaetomiaceae</taxon>
        <taxon>Canariomyces</taxon>
    </lineage>
</organism>
<gene>
    <name evidence="1" type="ORF">N656DRAFT_631538</name>
</gene>
<dbReference type="GeneID" id="89934494"/>
<accession>A0AAN6YTH5</accession>
<reference evidence="1" key="2">
    <citation type="submission" date="2023-05" db="EMBL/GenBank/DDBJ databases">
        <authorList>
            <consortium name="Lawrence Berkeley National Laboratory"/>
            <person name="Steindorff A."/>
            <person name="Hensen N."/>
            <person name="Bonometti L."/>
            <person name="Westerberg I."/>
            <person name="Brannstrom I.O."/>
            <person name="Guillou S."/>
            <person name="Cros-Aarteil S."/>
            <person name="Calhoun S."/>
            <person name="Haridas S."/>
            <person name="Kuo A."/>
            <person name="Mondo S."/>
            <person name="Pangilinan J."/>
            <person name="Riley R."/>
            <person name="Labutti K."/>
            <person name="Andreopoulos B."/>
            <person name="Lipzen A."/>
            <person name="Chen C."/>
            <person name="Yanf M."/>
            <person name="Daum C."/>
            <person name="Ng V."/>
            <person name="Clum A."/>
            <person name="Ohm R."/>
            <person name="Martin F."/>
            <person name="Silar P."/>
            <person name="Natvig D."/>
            <person name="Lalanne C."/>
            <person name="Gautier V."/>
            <person name="Ament-Velasquez S.L."/>
            <person name="Kruys A."/>
            <person name="Hutchinson M.I."/>
            <person name="Powell A.J."/>
            <person name="Barry K."/>
            <person name="Miller A.N."/>
            <person name="Grigoriev I.V."/>
            <person name="Debuchy R."/>
            <person name="Gladieux P."/>
            <person name="Thoren M.H."/>
            <person name="Johannesson H."/>
        </authorList>
    </citation>
    <scope>NUCLEOTIDE SEQUENCE</scope>
    <source>
        <strain evidence="1">CBS 508.74</strain>
    </source>
</reference>
<sequence>MQNRRHGFCAYHLRSHRAEIGSWLFSSRVTTSWVIELVTSTQLIHSLEAKRRSKVAVPFFKPPHL</sequence>
<protein>
    <submittedName>
        <fullName evidence="1">Uncharacterized protein</fullName>
    </submittedName>
</protein>
<dbReference type="RefSeq" id="XP_064671170.1">
    <property type="nucleotide sequence ID" value="XM_064810369.1"/>
</dbReference>
<evidence type="ECO:0000313" key="2">
    <source>
        <dbReference type="Proteomes" id="UP001302812"/>
    </source>
</evidence>
<reference evidence="1" key="1">
    <citation type="journal article" date="2023" name="Mol. Phylogenet. Evol.">
        <title>Genome-scale phylogeny and comparative genomics of the fungal order Sordariales.</title>
        <authorList>
            <person name="Hensen N."/>
            <person name="Bonometti L."/>
            <person name="Westerberg I."/>
            <person name="Brannstrom I.O."/>
            <person name="Guillou S."/>
            <person name="Cros-Aarteil S."/>
            <person name="Calhoun S."/>
            <person name="Haridas S."/>
            <person name="Kuo A."/>
            <person name="Mondo S."/>
            <person name="Pangilinan J."/>
            <person name="Riley R."/>
            <person name="LaButti K."/>
            <person name="Andreopoulos B."/>
            <person name="Lipzen A."/>
            <person name="Chen C."/>
            <person name="Yan M."/>
            <person name="Daum C."/>
            <person name="Ng V."/>
            <person name="Clum A."/>
            <person name="Steindorff A."/>
            <person name="Ohm R.A."/>
            <person name="Martin F."/>
            <person name="Silar P."/>
            <person name="Natvig D.O."/>
            <person name="Lalanne C."/>
            <person name="Gautier V."/>
            <person name="Ament-Velasquez S.L."/>
            <person name="Kruys A."/>
            <person name="Hutchinson M.I."/>
            <person name="Powell A.J."/>
            <person name="Barry K."/>
            <person name="Miller A.N."/>
            <person name="Grigoriev I.V."/>
            <person name="Debuchy R."/>
            <person name="Gladieux P."/>
            <person name="Hiltunen Thoren M."/>
            <person name="Johannesson H."/>
        </authorList>
    </citation>
    <scope>NUCLEOTIDE SEQUENCE</scope>
    <source>
        <strain evidence="1">CBS 508.74</strain>
    </source>
</reference>
<dbReference type="Proteomes" id="UP001302812">
    <property type="component" value="Unassembled WGS sequence"/>
</dbReference>
<keyword evidence="2" id="KW-1185">Reference proteome</keyword>
<dbReference type="AlphaFoldDB" id="A0AAN6YTH5"/>
<name>A0AAN6YTH5_9PEZI</name>
<proteinExistence type="predicted"/>
<comment type="caution">
    <text evidence="1">The sequence shown here is derived from an EMBL/GenBank/DDBJ whole genome shotgun (WGS) entry which is preliminary data.</text>
</comment>
<evidence type="ECO:0000313" key="1">
    <source>
        <dbReference type="EMBL" id="KAK4113600.1"/>
    </source>
</evidence>